<feature type="domain" description="DUF3817" evidence="7">
    <location>
        <begin position="2"/>
        <end position="88"/>
    </location>
</feature>
<dbReference type="PANTHER" id="PTHR40077:SF1">
    <property type="entry name" value="MEMBRANE PROTEIN"/>
    <property type="match status" value="1"/>
</dbReference>
<dbReference type="EMBL" id="FNPR01000001">
    <property type="protein sequence ID" value="SDY15895.1"/>
    <property type="molecule type" value="Genomic_DNA"/>
</dbReference>
<dbReference type="PANTHER" id="PTHR40077">
    <property type="entry name" value="MEMBRANE PROTEIN-RELATED"/>
    <property type="match status" value="1"/>
</dbReference>
<comment type="subcellular location">
    <subcellularLocation>
        <location evidence="1">Cell membrane</location>
        <topology evidence="1">Multi-pass membrane protein</topology>
    </subcellularLocation>
</comment>
<gene>
    <name evidence="8" type="ORF">SAMN05444486_101494</name>
</gene>
<dbReference type="RefSeq" id="WP_089887554.1">
    <property type="nucleotide sequence ID" value="NZ_CALJFH010000016.1"/>
</dbReference>
<dbReference type="GeneID" id="78123297"/>
<dbReference type="OrthoDB" id="1121311at2"/>
<evidence type="ECO:0000256" key="5">
    <source>
        <dbReference type="ARBA" id="ARBA00023136"/>
    </source>
</evidence>
<organism evidence="8 9">
    <name type="scientific">Lentibacter algarum</name>
    <dbReference type="NCBI Taxonomy" id="576131"/>
    <lineage>
        <taxon>Bacteria</taxon>
        <taxon>Pseudomonadati</taxon>
        <taxon>Pseudomonadota</taxon>
        <taxon>Alphaproteobacteria</taxon>
        <taxon>Rhodobacterales</taxon>
        <taxon>Roseobacteraceae</taxon>
        <taxon>Lentibacter</taxon>
    </lineage>
</organism>
<protein>
    <submittedName>
        <fullName evidence="8">Integral membrane protein</fullName>
    </submittedName>
</protein>
<dbReference type="InterPro" id="IPR023845">
    <property type="entry name" value="DUF3817_TM"/>
</dbReference>
<keyword evidence="9" id="KW-1185">Reference proteome</keyword>
<keyword evidence="5 6" id="KW-0472">Membrane</keyword>
<evidence type="ECO:0000313" key="8">
    <source>
        <dbReference type="EMBL" id="SDY15895.1"/>
    </source>
</evidence>
<dbReference type="Pfam" id="PF12823">
    <property type="entry name" value="DUF3817"/>
    <property type="match status" value="1"/>
</dbReference>
<evidence type="ECO:0000256" key="4">
    <source>
        <dbReference type="ARBA" id="ARBA00022989"/>
    </source>
</evidence>
<evidence type="ECO:0000256" key="2">
    <source>
        <dbReference type="ARBA" id="ARBA00022475"/>
    </source>
</evidence>
<evidence type="ECO:0000256" key="3">
    <source>
        <dbReference type="ARBA" id="ARBA00022692"/>
    </source>
</evidence>
<accession>A0A1H3HKZ3</accession>
<reference evidence="8 9" key="1">
    <citation type="submission" date="2016-10" db="EMBL/GenBank/DDBJ databases">
        <authorList>
            <person name="de Groot N.N."/>
        </authorList>
    </citation>
    <scope>NUCLEOTIDE SEQUENCE [LARGE SCALE GENOMIC DNA]</scope>
    <source>
        <strain evidence="8 9">DSM 24677</strain>
    </source>
</reference>
<keyword evidence="4 6" id="KW-1133">Transmembrane helix</keyword>
<sequence length="95" mass="10294">MKALRITAFAEAVTLILLVCVAVPLKYVLGMPAFVAALGPVHGVAFIVFLVVTMYALGEGLINRWGALRLFIGSLIPFGGFINERWLAHQATETH</sequence>
<feature type="transmembrane region" description="Helical" evidence="6">
    <location>
        <begin position="32"/>
        <end position="57"/>
    </location>
</feature>
<keyword evidence="3 6" id="KW-0812">Transmembrane</keyword>
<evidence type="ECO:0000259" key="7">
    <source>
        <dbReference type="Pfam" id="PF12823"/>
    </source>
</evidence>
<dbReference type="AlphaFoldDB" id="A0A1H3HKZ3"/>
<evidence type="ECO:0000313" key="9">
    <source>
        <dbReference type="Proteomes" id="UP000199026"/>
    </source>
</evidence>
<dbReference type="NCBIfam" id="TIGR03954">
    <property type="entry name" value="integ_memb_HG"/>
    <property type="match status" value="1"/>
</dbReference>
<evidence type="ECO:0000256" key="6">
    <source>
        <dbReference type="SAM" id="Phobius"/>
    </source>
</evidence>
<dbReference type="Proteomes" id="UP000199026">
    <property type="component" value="Unassembled WGS sequence"/>
</dbReference>
<evidence type="ECO:0000256" key="1">
    <source>
        <dbReference type="ARBA" id="ARBA00004651"/>
    </source>
</evidence>
<proteinExistence type="predicted"/>
<keyword evidence="2" id="KW-1003">Cell membrane</keyword>
<name>A0A1H3HKZ3_9RHOB</name>
<dbReference type="GO" id="GO:0005886">
    <property type="term" value="C:plasma membrane"/>
    <property type="evidence" value="ECO:0007669"/>
    <property type="project" value="UniProtKB-SubCell"/>
</dbReference>